<name>A0ABW7YV12_9ACTN</name>
<evidence type="ECO:0008006" key="4">
    <source>
        <dbReference type="Google" id="ProtNLM"/>
    </source>
</evidence>
<dbReference type="Proteomes" id="UP001612741">
    <property type="component" value="Unassembled WGS sequence"/>
</dbReference>
<dbReference type="RefSeq" id="WP_397083214.1">
    <property type="nucleotide sequence ID" value="NZ_JBITGY010000005.1"/>
</dbReference>
<proteinExistence type="predicted"/>
<reference evidence="2 3" key="1">
    <citation type="submission" date="2024-10" db="EMBL/GenBank/DDBJ databases">
        <title>The Natural Products Discovery Center: Release of the First 8490 Sequenced Strains for Exploring Actinobacteria Biosynthetic Diversity.</title>
        <authorList>
            <person name="Kalkreuter E."/>
            <person name="Kautsar S.A."/>
            <person name="Yang D."/>
            <person name="Bader C.D."/>
            <person name="Teijaro C.N."/>
            <person name="Fluegel L."/>
            <person name="Davis C.M."/>
            <person name="Simpson J.R."/>
            <person name="Lauterbach L."/>
            <person name="Steele A.D."/>
            <person name="Gui C."/>
            <person name="Meng S."/>
            <person name="Li G."/>
            <person name="Viehrig K."/>
            <person name="Ye F."/>
            <person name="Su P."/>
            <person name="Kiefer A.F."/>
            <person name="Nichols A."/>
            <person name="Cepeda A.J."/>
            <person name="Yan W."/>
            <person name="Fan B."/>
            <person name="Jiang Y."/>
            <person name="Adhikari A."/>
            <person name="Zheng C.-J."/>
            <person name="Schuster L."/>
            <person name="Cowan T.M."/>
            <person name="Smanski M.J."/>
            <person name="Chevrette M.G."/>
            <person name="De Carvalho L.P.S."/>
            <person name="Shen B."/>
        </authorList>
    </citation>
    <scope>NUCLEOTIDE SEQUENCE [LARGE SCALE GENOMIC DNA]</scope>
    <source>
        <strain evidence="2 3">NPDC050545</strain>
    </source>
</reference>
<gene>
    <name evidence="2" type="ORF">ACIBG2_20220</name>
</gene>
<evidence type="ECO:0000256" key="1">
    <source>
        <dbReference type="SAM" id="SignalP"/>
    </source>
</evidence>
<feature type="signal peptide" evidence="1">
    <location>
        <begin position="1"/>
        <end position="23"/>
    </location>
</feature>
<evidence type="ECO:0000313" key="2">
    <source>
        <dbReference type="EMBL" id="MFI6499726.1"/>
    </source>
</evidence>
<sequence length="92" mass="9446">MKSLVKRLAIAAAATLLVISVSATSVSASNSRYTCTNGSRVLMGLNVYIITAHGCTGTSGGPSGWVTIPSGTYYCQTVEYTASISGVYGQVC</sequence>
<accession>A0ABW7YV12</accession>
<keyword evidence="3" id="KW-1185">Reference proteome</keyword>
<evidence type="ECO:0000313" key="3">
    <source>
        <dbReference type="Proteomes" id="UP001612741"/>
    </source>
</evidence>
<feature type="chain" id="PRO_5047071004" description="Secreted protein" evidence="1">
    <location>
        <begin position="24"/>
        <end position="92"/>
    </location>
</feature>
<organism evidence="2 3">
    <name type="scientific">Nonomuraea typhae</name>
    <dbReference type="NCBI Taxonomy" id="2603600"/>
    <lineage>
        <taxon>Bacteria</taxon>
        <taxon>Bacillati</taxon>
        <taxon>Actinomycetota</taxon>
        <taxon>Actinomycetes</taxon>
        <taxon>Streptosporangiales</taxon>
        <taxon>Streptosporangiaceae</taxon>
        <taxon>Nonomuraea</taxon>
    </lineage>
</organism>
<protein>
    <recommendedName>
        <fullName evidence="4">Secreted protein</fullName>
    </recommendedName>
</protein>
<keyword evidence="1" id="KW-0732">Signal</keyword>
<comment type="caution">
    <text evidence="2">The sequence shown here is derived from an EMBL/GenBank/DDBJ whole genome shotgun (WGS) entry which is preliminary data.</text>
</comment>
<dbReference type="EMBL" id="JBITGY010000005">
    <property type="protein sequence ID" value="MFI6499726.1"/>
    <property type="molecule type" value="Genomic_DNA"/>
</dbReference>